<name>A0ABV5FC52_9FLAO</name>
<protein>
    <submittedName>
        <fullName evidence="1">Uncharacterized protein</fullName>
    </submittedName>
</protein>
<evidence type="ECO:0000313" key="1">
    <source>
        <dbReference type="EMBL" id="MFB9057020.1"/>
    </source>
</evidence>
<proteinExistence type="predicted"/>
<sequence>MNYHIIINNVKTVEELKDAWTHADYIALLERFEFPDAENSKPEELQELLFMAISDFEPHEAAAILLSYKLSDHLNENQIEQISHEMLLDKISEEYRDITLHHQLFNINQLLHKAYNGSFPNAKATIIEFEISPNQDVTKEVALKVLDATLAKNNVIKRLFPDQLAGKEMFEEAEAIVWDLNAKTDTSFVLTTSEYWISRDEFKEAEYDVTIVPFEDENE</sequence>
<dbReference type="EMBL" id="JBHMFC010000039">
    <property type="protein sequence ID" value="MFB9057020.1"/>
    <property type="molecule type" value="Genomic_DNA"/>
</dbReference>
<comment type="caution">
    <text evidence="1">The sequence shown here is derived from an EMBL/GenBank/DDBJ whole genome shotgun (WGS) entry which is preliminary data.</text>
</comment>
<dbReference type="Proteomes" id="UP001589585">
    <property type="component" value="Unassembled WGS sequence"/>
</dbReference>
<accession>A0ABV5FC52</accession>
<organism evidence="1 2">
    <name type="scientific">Mariniflexile ostreae</name>
    <dbReference type="NCBI Taxonomy" id="1520892"/>
    <lineage>
        <taxon>Bacteria</taxon>
        <taxon>Pseudomonadati</taxon>
        <taxon>Bacteroidota</taxon>
        <taxon>Flavobacteriia</taxon>
        <taxon>Flavobacteriales</taxon>
        <taxon>Flavobacteriaceae</taxon>
        <taxon>Mariniflexile</taxon>
    </lineage>
</organism>
<dbReference type="RefSeq" id="WP_379861240.1">
    <property type="nucleotide sequence ID" value="NZ_JBHMFC010000039.1"/>
</dbReference>
<keyword evidence="2" id="KW-1185">Reference proteome</keyword>
<gene>
    <name evidence="1" type="ORF">ACFFU9_09735</name>
</gene>
<reference evidence="1 2" key="1">
    <citation type="submission" date="2024-09" db="EMBL/GenBank/DDBJ databases">
        <authorList>
            <person name="Sun Q."/>
            <person name="Mori K."/>
        </authorList>
    </citation>
    <scope>NUCLEOTIDE SEQUENCE [LARGE SCALE GENOMIC DNA]</scope>
    <source>
        <strain evidence="1 2">CECT 8622</strain>
    </source>
</reference>
<evidence type="ECO:0000313" key="2">
    <source>
        <dbReference type="Proteomes" id="UP001589585"/>
    </source>
</evidence>